<organism evidence="1 2">
    <name type="scientific">Trichothecium roseum</name>
    <dbReference type="NCBI Taxonomy" id="47278"/>
    <lineage>
        <taxon>Eukaryota</taxon>
        <taxon>Fungi</taxon>
        <taxon>Dikarya</taxon>
        <taxon>Ascomycota</taxon>
        <taxon>Pezizomycotina</taxon>
        <taxon>Sordariomycetes</taxon>
        <taxon>Hypocreomycetidae</taxon>
        <taxon>Hypocreales</taxon>
        <taxon>Hypocreales incertae sedis</taxon>
        <taxon>Trichothecium</taxon>
    </lineage>
</organism>
<proteinExistence type="predicted"/>
<gene>
    <name evidence="1" type="ORF">N3K66_005735</name>
</gene>
<reference evidence="1" key="1">
    <citation type="submission" date="2022-10" db="EMBL/GenBank/DDBJ databases">
        <title>Complete Genome of Trichothecium roseum strain YXFP-22015, a Plant Pathogen Isolated from Citrus.</title>
        <authorList>
            <person name="Wang Y."/>
            <person name="Zhu L."/>
        </authorList>
    </citation>
    <scope>NUCLEOTIDE SEQUENCE</scope>
    <source>
        <strain evidence="1">YXFP-22015</strain>
    </source>
</reference>
<name>A0ACC0UYQ0_9HYPO</name>
<protein>
    <submittedName>
        <fullName evidence="1">Uncharacterized protein</fullName>
    </submittedName>
</protein>
<evidence type="ECO:0000313" key="2">
    <source>
        <dbReference type="Proteomes" id="UP001163324"/>
    </source>
</evidence>
<keyword evidence="2" id="KW-1185">Reference proteome</keyword>
<comment type="caution">
    <text evidence="1">The sequence shown here is derived from an EMBL/GenBank/DDBJ whole genome shotgun (WGS) entry which is preliminary data.</text>
</comment>
<accession>A0ACC0UYQ0</accession>
<sequence length="86" mass="10271">MSSKRPNPFAGAASEADLPAIWICKHDFPCNVTDGGTKNNRRPKRRTRRRSKDGFWYPEHHYYWYPAYWPLLFLNNMSKRSHVLFL</sequence>
<dbReference type="EMBL" id="CM047944">
    <property type="protein sequence ID" value="KAI9899274.1"/>
    <property type="molecule type" value="Genomic_DNA"/>
</dbReference>
<dbReference type="Proteomes" id="UP001163324">
    <property type="component" value="Chromosome 5"/>
</dbReference>
<evidence type="ECO:0000313" key="1">
    <source>
        <dbReference type="EMBL" id="KAI9899274.1"/>
    </source>
</evidence>